<dbReference type="InterPro" id="IPR036960">
    <property type="entry name" value="T-box_sf"/>
</dbReference>
<sequence>MDVACPLSPRAKDFSISSLMTGPAGLDSMLESGTTIITTSTTSSSHNSSNSGNSPNSRTSIPNINNNNNNSTIKGLSSSESPSHRLDPTGSGLGIGSAGNLGGLGGSESLSSILGHCIAPGVHTPGQQGPQDCVFSSWSQQVSQYNTLSSMQACVTGAGMSRRFHALQYDHQPPPTADHQLGTPPGMAPHLAQQQHTAQDNTGTTNSDCKTEGANLQQSSPGLESASTVPGSGAGSTDDTPGGDKNSVGESSDSGRGTGGPKPEPSLPSEPLHYKLLHVECKLEMKALWDRFDSLGTEMIVTKLGSAAVVQRVLWLVLRFNIFKEYLTSENRGVCGGRLETPLHTWKGRQTPGFVCTTSPIIRGDNCERHGEEENGVMADTMTAAKHSSLPWEGDIVQCG</sequence>
<evidence type="ECO:0000256" key="1">
    <source>
        <dbReference type="PROSITE-ProRule" id="PRU00201"/>
    </source>
</evidence>
<comment type="subcellular location">
    <subcellularLocation>
        <location evidence="1">Nucleus</location>
    </subcellularLocation>
</comment>
<comment type="caution">
    <text evidence="1">Lacks conserved residue(s) required for the propagation of feature annotation.</text>
</comment>
<dbReference type="GO" id="GO:0045893">
    <property type="term" value="P:positive regulation of DNA-templated transcription"/>
    <property type="evidence" value="ECO:0007669"/>
    <property type="project" value="InterPro"/>
</dbReference>
<reference evidence="4 5" key="1">
    <citation type="journal article" date="2021" name="Elife">
        <title>Chloroplast acquisition without the gene transfer in kleptoplastic sea slugs, Plakobranchus ocellatus.</title>
        <authorList>
            <person name="Maeda T."/>
            <person name="Takahashi S."/>
            <person name="Yoshida T."/>
            <person name="Shimamura S."/>
            <person name="Takaki Y."/>
            <person name="Nagai Y."/>
            <person name="Toyoda A."/>
            <person name="Suzuki Y."/>
            <person name="Arimoto A."/>
            <person name="Ishii H."/>
            <person name="Satoh N."/>
            <person name="Nishiyama T."/>
            <person name="Hasebe M."/>
            <person name="Maruyama T."/>
            <person name="Minagawa J."/>
            <person name="Obokata J."/>
            <person name="Shigenobu S."/>
        </authorList>
    </citation>
    <scope>NUCLEOTIDE SEQUENCE [LARGE SCALE GENOMIC DNA]</scope>
</reference>
<feature type="region of interest" description="Disordered" evidence="2">
    <location>
        <begin position="169"/>
        <end position="270"/>
    </location>
</feature>
<feature type="domain" description="T-box" evidence="3">
    <location>
        <begin position="283"/>
        <end position="305"/>
    </location>
</feature>
<accession>A0AAV4G455</accession>
<organism evidence="4 5">
    <name type="scientific">Elysia marginata</name>
    <dbReference type="NCBI Taxonomy" id="1093978"/>
    <lineage>
        <taxon>Eukaryota</taxon>
        <taxon>Metazoa</taxon>
        <taxon>Spiralia</taxon>
        <taxon>Lophotrochozoa</taxon>
        <taxon>Mollusca</taxon>
        <taxon>Gastropoda</taxon>
        <taxon>Heterobranchia</taxon>
        <taxon>Euthyneura</taxon>
        <taxon>Panpulmonata</taxon>
        <taxon>Sacoglossa</taxon>
        <taxon>Placobranchoidea</taxon>
        <taxon>Plakobranchidae</taxon>
        <taxon>Elysia</taxon>
    </lineage>
</organism>
<proteinExistence type="predicted"/>
<dbReference type="Proteomes" id="UP000762676">
    <property type="component" value="Unassembled WGS sequence"/>
</dbReference>
<feature type="compositionally biased region" description="Polar residues" evidence="2">
    <location>
        <begin position="192"/>
        <end position="239"/>
    </location>
</feature>
<dbReference type="InterPro" id="IPR046360">
    <property type="entry name" value="T-box_DNA-bd"/>
</dbReference>
<dbReference type="GO" id="GO:0003700">
    <property type="term" value="F:DNA-binding transcription factor activity"/>
    <property type="evidence" value="ECO:0007669"/>
    <property type="project" value="InterPro"/>
</dbReference>
<dbReference type="GO" id="GO:0003677">
    <property type="term" value="F:DNA binding"/>
    <property type="evidence" value="ECO:0007669"/>
    <property type="project" value="UniProtKB-UniRule"/>
</dbReference>
<dbReference type="GO" id="GO:0005634">
    <property type="term" value="C:nucleus"/>
    <property type="evidence" value="ECO:0007669"/>
    <property type="project" value="UniProtKB-SubCell"/>
</dbReference>
<name>A0AAV4G455_9GAST</name>
<evidence type="ECO:0000256" key="2">
    <source>
        <dbReference type="SAM" id="MobiDB-lite"/>
    </source>
</evidence>
<keyword evidence="1" id="KW-0238">DNA-binding</keyword>
<evidence type="ECO:0000313" key="4">
    <source>
        <dbReference type="EMBL" id="GFR80338.1"/>
    </source>
</evidence>
<evidence type="ECO:0000259" key="3">
    <source>
        <dbReference type="PROSITE" id="PS50252"/>
    </source>
</evidence>
<gene>
    <name evidence="4" type="ORF">ElyMa_000579200</name>
</gene>
<protein>
    <submittedName>
        <fullName evidence="4">T-box transcription factor TBX1</fullName>
    </submittedName>
</protein>
<dbReference type="Gene3D" id="2.60.40.820">
    <property type="entry name" value="Transcription factor, T-box"/>
    <property type="match status" value="1"/>
</dbReference>
<evidence type="ECO:0000313" key="5">
    <source>
        <dbReference type="Proteomes" id="UP000762676"/>
    </source>
</evidence>
<feature type="region of interest" description="Disordered" evidence="2">
    <location>
        <begin position="39"/>
        <end position="94"/>
    </location>
</feature>
<comment type="caution">
    <text evidence="4">The sequence shown here is derived from an EMBL/GenBank/DDBJ whole genome shotgun (WGS) entry which is preliminary data.</text>
</comment>
<keyword evidence="1" id="KW-0539">Nucleus</keyword>
<dbReference type="AlphaFoldDB" id="A0AAV4G455"/>
<keyword evidence="5" id="KW-1185">Reference proteome</keyword>
<feature type="compositionally biased region" description="Low complexity" evidence="2">
    <location>
        <begin position="39"/>
        <end position="72"/>
    </location>
</feature>
<dbReference type="PROSITE" id="PS50252">
    <property type="entry name" value="TBOX_3"/>
    <property type="match status" value="1"/>
</dbReference>
<dbReference type="EMBL" id="BMAT01001128">
    <property type="protein sequence ID" value="GFR80338.1"/>
    <property type="molecule type" value="Genomic_DNA"/>
</dbReference>